<gene>
    <name evidence="2" type="ORF">Nepgr_032568</name>
</gene>
<reference evidence="2" key="1">
    <citation type="submission" date="2023-05" db="EMBL/GenBank/DDBJ databases">
        <title>Nepenthes gracilis genome sequencing.</title>
        <authorList>
            <person name="Fukushima K."/>
        </authorList>
    </citation>
    <scope>NUCLEOTIDE SEQUENCE</scope>
    <source>
        <strain evidence="2">SING2019-196</strain>
    </source>
</reference>
<dbReference type="Proteomes" id="UP001279734">
    <property type="component" value="Unassembled WGS sequence"/>
</dbReference>
<sequence length="97" mass="10343">MALLLLLKRIGTICHAAWVLKLCPTWDSLADGISSAASSTINSEARPLPPPLPPLTLLRSFGCAYPMTVFQTSNSACQDIIGHKLGLKKATPIGNRT</sequence>
<evidence type="ECO:0008006" key="4">
    <source>
        <dbReference type="Google" id="ProtNLM"/>
    </source>
</evidence>
<protein>
    <recommendedName>
        <fullName evidence="4">Secreted protein</fullName>
    </recommendedName>
</protein>
<feature type="chain" id="PRO_5041897031" description="Secreted protein" evidence="1">
    <location>
        <begin position="17"/>
        <end position="97"/>
    </location>
</feature>
<keyword evidence="3" id="KW-1185">Reference proteome</keyword>
<evidence type="ECO:0000256" key="1">
    <source>
        <dbReference type="SAM" id="SignalP"/>
    </source>
</evidence>
<name>A0AAD3TIV3_NEPGR</name>
<proteinExistence type="predicted"/>
<evidence type="ECO:0000313" key="2">
    <source>
        <dbReference type="EMBL" id="GMH30725.1"/>
    </source>
</evidence>
<dbReference type="AlphaFoldDB" id="A0AAD3TIV3"/>
<dbReference type="EMBL" id="BSYO01000038">
    <property type="protein sequence ID" value="GMH30725.1"/>
    <property type="molecule type" value="Genomic_DNA"/>
</dbReference>
<comment type="caution">
    <text evidence="2">The sequence shown here is derived from an EMBL/GenBank/DDBJ whole genome shotgun (WGS) entry which is preliminary data.</text>
</comment>
<feature type="signal peptide" evidence="1">
    <location>
        <begin position="1"/>
        <end position="16"/>
    </location>
</feature>
<accession>A0AAD3TIV3</accession>
<organism evidence="2 3">
    <name type="scientific">Nepenthes gracilis</name>
    <name type="common">Slender pitcher plant</name>
    <dbReference type="NCBI Taxonomy" id="150966"/>
    <lineage>
        <taxon>Eukaryota</taxon>
        <taxon>Viridiplantae</taxon>
        <taxon>Streptophyta</taxon>
        <taxon>Embryophyta</taxon>
        <taxon>Tracheophyta</taxon>
        <taxon>Spermatophyta</taxon>
        <taxon>Magnoliopsida</taxon>
        <taxon>eudicotyledons</taxon>
        <taxon>Gunneridae</taxon>
        <taxon>Pentapetalae</taxon>
        <taxon>Caryophyllales</taxon>
        <taxon>Nepenthaceae</taxon>
        <taxon>Nepenthes</taxon>
    </lineage>
</organism>
<evidence type="ECO:0000313" key="3">
    <source>
        <dbReference type="Proteomes" id="UP001279734"/>
    </source>
</evidence>
<keyword evidence="1" id="KW-0732">Signal</keyword>